<keyword evidence="2 4" id="KW-0689">Ribosomal protein</keyword>
<evidence type="ECO:0000256" key="3">
    <source>
        <dbReference type="ARBA" id="ARBA00023274"/>
    </source>
</evidence>
<keyword evidence="5" id="KW-0694">RNA-binding</keyword>
<reference evidence="6 7" key="1">
    <citation type="journal article" date="2011" name="J. Bacteriol.">
        <title>Genome analysis of a Mycoplasma hyorhinis strain derived from a primary human melanoma cell line.</title>
        <authorList>
            <person name="Kornspan J.D."/>
            <person name="Lysnyansky I."/>
            <person name="Kahan T."/>
            <person name="Herrmann R."/>
            <person name="Rottem S."/>
            <person name="Nir-Paz R."/>
        </authorList>
    </citation>
    <scope>NUCLEOTIDE SEQUENCE [LARGE SCALE GENOMIC DNA]</scope>
    <source>
        <strain evidence="6 7">MCLD</strain>
    </source>
</reference>
<comment type="similarity">
    <text evidence="1 4">Belongs to the universal ribosomal protein uL16 family.</text>
</comment>
<dbReference type="GO" id="GO:0005840">
    <property type="term" value="C:ribosome"/>
    <property type="evidence" value="ECO:0007669"/>
    <property type="project" value="UniProtKB-KW"/>
</dbReference>
<gene>
    <name evidence="6" type="primary">rplP</name>
    <name evidence="6" type="ordered locus">SRH_03960</name>
</gene>
<keyword evidence="7" id="KW-1185">Reference proteome</keyword>
<evidence type="ECO:0000256" key="4">
    <source>
        <dbReference type="RuleBase" id="RU004413"/>
    </source>
</evidence>
<keyword evidence="5" id="KW-0699">rRNA-binding</keyword>
<dbReference type="PRINTS" id="PR00060">
    <property type="entry name" value="RIBOSOMALL16"/>
</dbReference>
<dbReference type="PANTHER" id="PTHR12220:SF13">
    <property type="entry name" value="LARGE RIBOSOMAL SUBUNIT PROTEIN UL16M"/>
    <property type="match status" value="1"/>
</dbReference>
<evidence type="ECO:0000256" key="1">
    <source>
        <dbReference type="ARBA" id="ARBA00008931"/>
    </source>
</evidence>
<comment type="function">
    <text evidence="5">Binds 23S rRNA and is also seen to make contacts with the A and possibly P site tRNAs.</text>
</comment>
<comment type="subunit">
    <text evidence="5">Part of the 50S ribosomal subunit.</text>
</comment>
<proteinExistence type="inferred from homology"/>
<evidence type="ECO:0000256" key="5">
    <source>
        <dbReference type="RuleBase" id="RU004414"/>
    </source>
</evidence>
<name>A0ABM5M6D0_MESHM</name>
<evidence type="ECO:0000313" key="7">
    <source>
        <dbReference type="Proteomes" id="UP000008738"/>
    </source>
</evidence>
<keyword evidence="5" id="KW-0820">tRNA-binding</keyword>
<dbReference type="CDD" id="cd01433">
    <property type="entry name" value="Ribosomal_L16_L10e"/>
    <property type="match status" value="1"/>
</dbReference>
<dbReference type="NCBIfam" id="TIGR01164">
    <property type="entry name" value="rplP_bact"/>
    <property type="match status" value="1"/>
</dbReference>
<dbReference type="InterPro" id="IPR000114">
    <property type="entry name" value="Ribosomal_uL16_bact-type"/>
</dbReference>
<dbReference type="InterPro" id="IPR020798">
    <property type="entry name" value="Ribosomal_uL16_CS"/>
</dbReference>
<evidence type="ECO:0000256" key="2">
    <source>
        <dbReference type="ARBA" id="ARBA00022980"/>
    </source>
</evidence>
<dbReference type="Gene3D" id="3.90.1170.10">
    <property type="entry name" value="Ribosomal protein L10e/L16"/>
    <property type="match status" value="1"/>
</dbReference>
<dbReference type="Proteomes" id="UP000008738">
    <property type="component" value="Chromosome"/>
</dbReference>
<organism evidence="6 7">
    <name type="scientific">Mesomycoplasma hyorhinis (strain MCLD)</name>
    <name type="common">Mycoplasma hyorhinis</name>
    <dbReference type="NCBI Taxonomy" id="936139"/>
    <lineage>
        <taxon>Bacteria</taxon>
        <taxon>Bacillati</taxon>
        <taxon>Mycoplasmatota</taxon>
        <taxon>Mycoplasmoidales</taxon>
        <taxon>Metamycoplasmataceae</taxon>
        <taxon>Mesomycoplasma</taxon>
    </lineage>
</organism>
<dbReference type="InterPro" id="IPR036920">
    <property type="entry name" value="Ribosomal_uL16_sf"/>
</dbReference>
<dbReference type="InterPro" id="IPR016180">
    <property type="entry name" value="Ribosomal_uL16_dom"/>
</dbReference>
<sequence>MGREGQVNIRIFPHLSLTKKPIGVRMGSGKGSAEKWVAVVKENTVMFEVGGVKEEIARDALRLGGHKLPVKWRIISKGE</sequence>
<keyword evidence="3 4" id="KW-0687">Ribonucleoprotein</keyword>
<dbReference type="SUPFAM" id="SSF54686">
    <property type="entry name" value="Ribosomal protein L16p/L10e"/>
    <property type="match status" value="1"/>
</dbReference>
<protein>
    <recommendedName>
        <fullName evidence="5">50S ribosomal protein L16</fullName>
    </recommendedName>
</protein>
<dbReference type="EMBL" id="CP002669">
    <property type="protein sequence ID" value="AEC46327.1"/>
    <property type="molecule type" value="Genomic_DNA"/>
</dbReference>
<dbReference type="InterPro" id="IPR047873">
    <property type="entry name" value="Ribosomal_uL16"/>
</dbReference>
<dbReference type="Pfam" id="PF00252">
    <property type="entry name" value="Ribosomal_L16"/>
    <property type="match status" value="1"/>
</dbReference>
<dbReference type="PROSITE" id="PS00701">
    <property type="entry name" value="RIBOSOMAL_L16_2"/>
    <property type="match status" value="1"/>
</dbReference>
<evidence type="ECO:0000313" key="6">
    <source>
        <dbReference type="EMBL" id="AEC46327.1"/>
    </source>
</evidence>
<dbReference type="PANTHER" id="PTHR12220">
    <property type="entry name" value="50S/60S RIBOSOMAL PROTEIN L16"/>
    <property type="match status" value="1"/>
</dbReference>
<accession>A0ABM5M6D0</accession>